<feature type="region of interest" description="Disordered" evidence="3">
    <location>
        <begin position="847"/>
        <end position="927"/>
    </location>
</feature>
<protein>
    <recommendedName>
        <fullName evidence="4">K Homology domain-containing protein</fullName>
    </recommendedName>
</protein>
<name>A0A3N4M7Y6_9PEZI</name>
<dbReference type="CDD" id="cd22453">
    <property type="entry name" value="KH-I_MUG60_like"/>
    <property type="match status" value="1"/>
</dbReference>
<dbReference type="InParanoid" id="A0A3N4M7Y6"/>
<feature type="domain" description="K Homology" evidence="4">
    <location>
        <begin position="241"/>
        <end position="323"/>
    </location>
</feature>
<dbReference type="PROSITE" id="PS50084">
    <property type="entry name" value="KH_TYPE_1"/>
    <property type="match status" value="1"/>
</dbReference>
<feature type="region of interest" description="Disordered" evidence="3">
    <location>
        <begin position="1"/>
        <end position="34"/>
    </location>
</feature>
<feature type="domain" description="K Homology" evidence="4">
    <location>
        <begin position="471"/>
        <end position="540"/>
    </location>
</feature>
<dbReference type="OrthoDB" id="271862at2759"/>
<dbReference type="PANTHER" id="PTHR10627">
    <property type="entry name" value="SCP160"/>
    <property type="match status" value="1"/>
</dbReference>
<dbReference type="PANTHER" id="PTHR10627:SF76">
    <property type="entry name" value="KH DOMAIN-CONTAINING PROTEIN YLL032C"/>
    <property type="match status" value="1"/>
</dbReference>
<dbReference type="Gene3D" id="3.30.1370.10">
    <property type="entry name" value="K Homology domain, type 1"/>
    <property type="match status" value="3"/>
</dbReference>
<keyword evidence="2" id="KW-0694">RNA-binding</keyword>
<dbReference type="InterPro" id="IPR036612">
    <property type="entry name" value="KH_dom_type_1_sf"/>
</dbReference>
<feature type="compositionally biased region" description="Pro residues" evidence="3">
    <location>
        <begin position="11"/>
        <end position="22"/>
    </location>
</feature>
<evidence type="ECO:0000313" key="6">
    <source>
        <dbReference type="Proteomes" id="UP000267821"/>
    </source>
</evidence>
<dbReference type="InterPro" id="IPR056553">
    <property type="entry name" value="KH_Mug60-KHD4"/>
</dbReference>
<dbReference type="SUPFAM" id="SSF54791">
    <property type="entry name" value="Eukaryotic type KH-domain (KH-domain type I)"/>
    <property type="match status" value="4"/>
</dbReference>
<evidence type="ECO:0000313" key="5">
    <source>
        <dbReference type="EMBL" id="RPB28892.1"/>
    </source>
</evidence>
<dbReference type="Proteomes" id="UP000267821">
    <property type="component" value="Unassembled WGS sequence"/>
</dbReference>
<dbReference type="SMART" id="SM00322">
    <property type="entry name" value="KH"/>
    <property type="match status" value="4"/>
</dbReference>
<dbReference type="Pfam" id="PF00013">
    <property type="entry name" value="KH_1"/>
    <property type="match status" value="2"/>
</dbReference>
<feature type="domain" description="K Homology" evidence="4">
    <location>
        <begin position="629"/>
        <end position="696"/>
    </location>
</feature>
<feature type="domain" description="K Homology" evidence="4">
    <location>
        <begin position="543"/>
        <end position="624"/>
    </location>
</feature>
<dbReference type="GO" id="GO:0003729">
    <property type="term" value="F:mRNA binding"/>
    <property type="evidence" value="ECO:0007669"/>
    <property type="project" value="TreeGrafter"/>
</dbReference>
<dbReference type="AlphaFoldDB" id="A0A3N4M7Y6"/>
<dbReference type="GO" id="GO:0005737">
    <property type="term" value="C:cytoplasm"/>
    <property type="evidence" value="ECO:0007669"/>
    <property type="project" value="TreeGrafter"/>
</dbReference>
<dbReference type="STRING" id="1051890.A0A3N4M7Y6"/>
<keyword evidence="6" id="KW-1185">Reference proteome</keyword>
<dbReference type="Pfam" id="PF24563">
    <property type="entry name" value="KH_Mug60-KHD4"/>
    <property type="match status" value="1"/>
</dbReference>
<evidence type="ECO:0000256" key="3">
    <source>
        <dbReference type="SAM" id="MobiDB-lite"/>
    </source>
</evidence>
<dbReference type="EMBL" id="ML121528">
    <property type="protein sequence ID" value="RPB28892.1"/>
    <property type="molecule type" value="Genomic_DNA"/>
</dbReference>
<keyword evidence="1" id="KW-0677">Repeat</keyword>
<evidence type="ECO:0000256" key="2">
    <source>
        <dbReference type="PROSITE-ProRule" id="PRU00117"/>
    </source>
</evidence>
<dbReference type="InterPro" id="IPR004088">
    <property type="entry name" value="KH_dom_type_1"/>
</dbReference>
<proteinExistence type="predicted"/>
<organism evidence="5 6">
    <name type="scientific">Terfezia boudieri ATCC MYA-4762</name>
    <dbReference type="NCBI Taxonomy" id="1051890"/>
    <lineage>
        <taxon>Eukaryota</taxon>
        <taxon>Fungi</taxon>
        <taxon>Dikarya</taxon>
        <taxon>Ascomycota</taxon>
        <taxon>Pezizomycotina</taxon>
        <taxon>Pezizomycetes</taxon>
        <taxon>Pezizales</taxon>
        <taxon>Pezizaceae</taxon>
        <taxon>Terfezia</taxon>
    </lineage>
</organism>
<gene>
    <name evidence="5" type="ORF">L211DRAFT_245685</name>
</gene>
<sequence length="927" mass="103189">MTPSPITARPFPIPSQAPLPPHYPHHHTISPPLPDPRDPLHFCFPIPFRTIPGPDQDDIVLATDGARERWLHPQDTPLTGTHKLPVHQWNLDNLRKLCRDISNKGSCKAFLTVSEPRAAMKRKKRGAVMNVSLAGDADIVYRVRGQILQSLPASLQCGTLAIERELIYQPDGTITSAVKAHLNNVARWSGVDIFILKPTKPTQEVNDTRQAERLRVQIYGDSESVENAKTKILLMIDDILKQVGHITNINVSLCPMVCGRARKNVKLIEATTRTAIYFPNLFPSIYGYKPKDSGPRHPDQIYITGNTQEDVLQAERMLVELMLNLNVYTKTVTIATLKADYIILERLDEVKKIMESNGTFVQFPTLGATKGLMRVQGSEAMYVEKTIKQIMQITGQFYNASWWLLDANNPANKLRPPTDKDVQQMLTDLSAYSGAELSYNARGFEIHGSDEAVKLALEIANEIRFVKQSAYQIRVRIELANEHKEFVAGKKNGKINKIMAQSNVQVMFETFNEYNFYICVVGSKYEPAMLGLELVEQELPAAVSFYVPDQYHKRIIGIQGAHIQRLMKKYSVYVKFLNPTEREIGSGGWLDADLTGDNNVVIRTPARNAANLELVKGEIMDTVQKVDAEIVTETVVVPRLYHRALNTNLTKLQELERKWGCTITFPSSEDASDNVTIKGPEWQLPDAVNDFLSLVPETHKMSIMWCMELEELLHSDTFQSDIIDPIKMKFNIEVHFSNGQDSQKETQAVTFTYTRNYAGNLQDAVDTLTSLLAHRGINSEPVRGGISRPKSDTFEECFPYFNSKVLQTAPPPMGAEEAKRLSGEVNASAQAELQRMLNRHEAGMNAFDAIGSRPPGSSGSTGSASSQYSRNSVGAVGQETAHKRLSISSSGSGGGNATNIWTPTANDGDGDWPTGGALGSLERLRRS</sequence>
<feature type="compositionally biased region" description="Low complexity" evidence="3">
    <location>
        <begin position="851"/>
        <end position="869"/>
    </location>
</feature>
<evidence type="ECO:0000259" key="4">
    <source>
        <dbReference type="SMART" id="SM00322"/>
    </source>
</evidence>
<reference evidence="5 6" key="1">
    <citation type="journal article" date="2018" name="Nat. Ecol. Evol.">
        <title>Pezizomycetes genomes reveal the molecular basis of ectomycorrhizal truffle lifestyle.</title>
        <authorList>
            <person name="Murat C."/>
            <person name="Payen T."/>
            <person name="Noel B."/>
            <person name="Kuo A."/>
            <person name="Morin E."/>
            <person name="Chen J."/>
            <person name="Kohler A."/>
            <person name="Krizsan K."/>
            <person name="Balestrini R."/>
            <person name="Da Silva C."/>
            <person name="Montanini B."/>
            <person name="Hainaut M."/>
            <person name="Levati E."/>
            <person name="Barry K.W."/>
            <person name="Belfiori B."/>
            <person name="Cichocki N."/>
            <person name="Clum A."/>
            <person name="Dockter R.B."/>
            <person name="Fauchery L."/>
            <person name="Guy J."/>
            <person name="Iotti M."/>
            <person name="Le Tacon F."/>
            <person name="Lindquist E.A."/>
            <person name="Lipzen A."/>
            <person name="Malagnac F."/>
            <person name="Mello A."/>
            <person name="Molinier V."/>
            <person name="Miyauchi S."/>
            <person name="Poulain J."/>
            <person name="Riccioni C."/>
            <person name="Rubini A."/>
            <person name="Sitrit Y."/>
            <person name="Splivallo R."/>
            <person name="Traeger S."/>
            <person name="Wang M."/>
            <person name="Zifcakova L."/>
            <person name="Wipf D."/>
            <person name="Zambonelli A."/>
            <person name="Paolocci F."/>
            <person name="Nowrousian M."/>
            <person name="Ottonello S."/>
            <person name="Baldrian P."/>
            <person name="Spatafora J.W."/>
            <person name="Henrissat B."/>
            <person name="Nagy L.G."/>
            <person name="Aury J.M."/>
            <person name="Wincker P."/>
            <person name="Grigoriev I.V."/>
            <person name="Bonfante P."/>
            <person name="Martin F.M."/>
        </authorList>
    </citation>
    <scope>NUCLEOTIDE SEQUENCE [LARGE SCALE GENOMIC DNA]</scope>
    <source>
        <strain evidence="5 6">ATCC MYA-4762</strain>
    </source>
</reference>
<dbReference type="InterPro" id="IPR004087">
    <property type="entry name" value="KH_dom"/>
</dbReference>
<accession>A0A3N4M7Y6</accession>
<evidence type="ECO:0000256" key="1">
    <source>
        <dbReference type="ARBA" id="ARBA00022737"/>
    </source>
</evidence>